<accession>A0ABX9KE51</accession>
<gene>
    <name evidence="1" type="ORF">DYH56_13030</name>
</gene>
<evidence type="ECO:0000313" key="2">
    <source>
        <dbReference type="Proteomes" id="UP000263486"/>
    </source>
</evidence>
<dbReference type="EMBL" id="QUAJ01000029">
    <property type="protein sequence ID" value="REI39876.1"/>
    <property type="molecule type" value="Genomic_DNA"/>
</dbReference>
<comment type="caution">
    <text evidence="1">The sequence shown here is derived from an EMBL/GenBank/DDBJ whole genome shotgun (WGS) entry which is preliminary data.</text>
</comment>
<evidence type="ECO:0000313" key="1">
    <source>
        <dbReference type="EMBL" id="REI39876.1"/>
    </source>
</evidence>
<sequence length="103" mass="12334">MKDRMLALGLYINERLGKNINFKQIKGDPIYRGVLFTCMKEDYLVSNKKSEVINTIVTMSRKKAEDYPQKMVKRYTHTKFRKIRERKPVEFKVKGKSYFIIHL</sequence>
<reference evidence="1 2" key="1">
    <citation type="submission" date="2018-08" db="EMBL/GenBank/DDBJ databases">
        <title>Draft genome sequence of Psychrilyobacter sp. strain SD5 isolated from Black Sea water.</title>
        <authorList>
            <person name="Yadav S."/>
            <person name="Villanueva L."/>
            <person name="Damste J.S.S."/>
        </authorList>
    </citation>
    <scope>NUCLEOTIDE SEQUENCE [LARGE SCALE GENOMIC DNA]</scope>
    <source>
        <strain evidence="1 2">SD5</strain>
    </source>
</reference>
<organism evidence="1 2">
    <name type="scientific">Psychrilyobacter piezotolerans</name>
    <dbReference type="NCBI Taxonomy" id="2293438"/>
    <lineage>
        <taxon>Bacteria</taxon>
        <taxon>Fusobacteriati</taxon>
        <taxon>Fusobacteriota</taxon>
        <taxon>Fusobacteriia</taxon>
        <taxon>Fusobacteriales</taxon>
        <taxon>Fusobacteriaceae</taxon>
        <taxon>Psychrilyobacter</taxon>
    </lineage>
</organism>
<dbReference type="Proteomes" id="UP000263486">
    <property type="component" value="Unassembled WGS sequence"/>
</dbReference>
<keyword evidence="2" id="KW-1185">Reference proteome</keyword>
<proteinExistence type="predicted"/>
<name>A0ABX9KE51_9FUSO</name>
<dbReference type="RefSeq" id="WP_114643318.1">
    <property type="nucleotide sequence ID" value="NZ_JAACIO010000028.1"/>
</dbReference>
<protein>
    <submittedName>
        <fullName evidence="1">Uncharacterized protein</fullName>
    </submittedName>
</protein>